<evidence type="ECO:0000313" key="8">
    <source>
        <dbReference type="EMBL" id="KAK3775807.1"/>
    </source>
</evidence>
<dbReference type="GO" id="GO:0017153">
    <property type="term" value="F:sodium:dicarboxylate symporter activity"/>
    <property type="evidence" value="ECO:0007669"/>
    <property type="project" value="TreeGrafter"/>
</dbReference>
<protein>
    <recommendedName>
        <fullName evidence="10">Solute carrier family 13 member 2</fullName>
    </recommendedName>
</protein>
<comment type="similarity">
    <text evidence="2">Belongs to the SLC13A/DASS transporter (TC 2.A.47) family. NADC subfamily.</text>
</comment>
<dbReference type="PANTHER" id="PTHR10283">
    <property type="entry name" value="SOLUTE CARRIER FAMILY 13 MEMBER"/>
    <property type="match status" value="1"/>
</dbReference>
<name>A0AAE0ZUU0_9GAST</name>
<dbReference type="InterPro" id="IPR001898">
    <property type="entry name" value="SLC13A/DASS"/>
</dbReference>
<feature type="transmembrane region" description="Helical" evidence="7">
    <location>
        <begin position="226"/>
        <end position="252"/>
    </location>
</feature>
<feature type="transmembrane region" description="Helical" evidence="7">
    <location>
        <begin position="614"/>
        <end position="644"/>
    </location>
</feature>
<feature type="transmembrane region" description="Helical" evidence="7">
    <location>
        <begin position="145"/>
        <end position="169"/>
    </location>
</feature>
<feature type="transmembrane region" description="Helical" evidence="7">
    <location>
        <begin position="578"/>
        <end position="602"/>
    </location>
</feature>
<keyword evidence="5 7" id="KW-1133">Transmembrane helix</keyword>
<comment type="caution">
    <text evidence="8">The sequence shown here is derived from an EMBL/GenBank/DDBJ whole genome shotgun (WGS) entry which is preliminary data.</text>
</comment>
<keyword evidence="9" id="KW-1185">Reference proteome</keyword>
<dbReference type="Proteomes" id="UP001283361">
    <property type="component" value="Unassembled WGS sequence"/>
</dbReference>
<evidence type="ECO:0000256" key="6">
    <source>
        <dbReference type="ARBA" id="ARBA00023136"/>
    </source>
</evidence>
<dbReference type="PANTHER" id="PTHR10283:SF82">
    <property type="entry name" value="SOLUTE CARRIER FAMILY 13 MEMBER 2"/>
    <property type="match status" value="1"/>
</dbReference>
<feature type="transmembrane region" description="Helical" evidence="7">
    <location>
        <begin position="417"/>
        <end position="441"/>
    </location>
</feature>
<evidence type="ECO:0000256" key="1">
    <source>
        <dbReference type="ARBA" id="ARBA00004141"/>
    </source>
</evidence>
<evidence type="ECO:0000313" key="9">
    <source>
        <dbReference type="Proteomes" id="UP001283361"/>
    </source>
</evidence>
<dbReference type="GO" id="GO:0005886">
    <property type="term" value="C:plasma membrane"/>
    <property type="evidence" value="ECO:0007669"/>
    <property type="project" value="TreeGrafter"/>
</dbReference>
<evidence type="ECO:0008006" key="10">
    <source>
        <dbReference type="Google" id="ProtNLM"/>
    </source>
</evidence>
<dbReference type="EMBL" id="JAWDGP010003273">
    <property type="protein sequence ID" value="KAK3775807.1"/>
    <property type="molecule type" value="Genomic_DNA"/>
</dbReference>
<dbReference type="GO" id="GO:0015139">
    <property type="term" value="F:alpha-ketoglutarate transmembrane transporter activity"/>
    <property type="evidence" value="ECO:0007669"/>
    <property type="project" value="TreeGrafter"/>
</dbReference>
<comment type="subcellular location">
    <subcellularLocation>
        <location evidence="1">Membrane</location>
        <topology evidence="1">Multi-pass membrane protein</topology>
    </subcellularLocation>
</comment>
<evidence type="ECO:0000256" key="3">
    <source>
        <dbReference type="ARBA" id="ARBA00022448"/>
    </source>
</evidence>
<dbReference type="GO" id="GO:0015141">
    <property type="term" value="F:succinate transmembrane transporter activity"/>
    <property type="evidence" value="ECO:0007669"/>
    <property type="project" value="TreeGrafter"/>
</dbReference>
<dbReference type="GO" id="GO:0015138">
    <property type="term" value="F:fumarate transmembrane transporter activity"/>
    <property type="evidence" value="ECO:0007669"/>
    <property type="project" value="TreeGrafter"/>
</dbReference>
<dbReference type="InterPro" id="IPR031312">
    <property type="entry name" value="Na/sul_symport_CS"/>
</dbReference>
<feature type="transmembrane region" description="Helical" evidence="7">
    <location>
        <begin position="656"/>
        <end position="676"/>
    </location>
</feature>
<feature type="transmembrane region" description="Helical" evidence="7">
    <location>
        <begin position="472"/>
        <end position="494"/>
    </location>
</feature>
<dbReference type="Pfam" id="PF00939">
    <property type="entry name" value="Na_sulph_symp"/>
    <property type="match status" value="1"/>
</dbReference>
<keyword evidence="3" id="KW-0813">Transport</keyword>
<feature type="transmembrane region" description="Helical" evidence="7">
    <location>
        <begin position="189"/>
        <end position="206"/>
    </location>
</feature>
<gene>
    <name evidence="8" type="ORF">RRG08_047992</name>
</gene>
<dbReference type="GO" id="GO:0071285">
    <property type="term" value="P:cellular response to lithium ion"/>
    <property type="evidence" value="ECO:0007669"/>
    <property type="project" value="TreeGrafter"/>
</dbReference>
<proteinExistence type="inferred from homology"/>
<evidence type="ECO:0000256" key="2">
    <source>
        <dbReference type="ARBA" id="ARBA00006772"/>
    </source>
</evidence>
<keyword evidence="6 7" id="KW-0472">Membrane</keyword>
<accession>A0AAE0ZUU0</accession>
<sequence length="740" mass="80898">MRESQNHLLVLSLSDLTDPRQIWQESWAISSSAVAVCRSGSALVLHVACSLVCLCPSPGLTPHQHRRSWFLRKVGRTVVLRFNYRNNSFFRQYIPRSPCCYLNSSIVGFNFIGAAWHSAGPGCGNRLCAPILAIGTSESRCAYPVMLMAVFWFSEAMPVGVTALLPVVLFPLLDVVKSSDISKVYMTDTNMMLFGSMLVAVSIEYWDIHKRIALRVLMVVGSEPRWLMLGLMLATWVLSMWISNMATAAMMIPITEAVLQQLEDCSAMEKGRPASIENDSSQHSGSKNGVGVCGTLGSNEAFDDPEKDTAETPLHTLQPNASTQAFITSSVSHGINGFHNADICDEALDLELGQGEHTKPANFAGLSKGMSLCICYAANIGGVATLTGTGPNMIMKGNTDRLYKAADERNPINFGSWMGFAIPLSLILLLLCWVWLQLAFFDRGSLTKRGVRHDPTTSKRIRRLIQEEYNKLGPLVFGQILVLVMFVVLVILWITRDIGGVAGWGRHFKSVSNSLPGILVGILMFALPSSMSCVRSCSGESQPEKLGASTDQKDNAPGARVKPLMNWEYMNRKMPWQLVLLLGGGFAISEGFVKSGLSVWIGDQLYFFRAWNEWLVLLVFCFITASATELASNNAICSVLLPIMEELAPRIGAHPLLFIIPVTLSTSFAFMLPVATPTNAIVFTYGRLKTMDMAKAGLILNLASVPCTVIMTKTLGAAIFDLGEVPEQFLQNATALVATP</sequence>
<reference evidence="8" key="1">
    <citation type="journal article" date="2023" name="G3 (Bethesda)">
        <title>A reference genome for the long-term kleptoplast-retaining sea slug Elysia crispata morphotype clarki.</title>
        <authorList>
            <person name="Eastman K.E."/>
            <person name="Pendleton A.L."/>
            <person name="Shaikh M.A."/>
            <person name="Suttiyut T."/>
            <person name="Ogas R."/>
            <person name="Tomko P."/>
            <person name="Gavelis G."/>
            <person name="Widhalm J.R."/>
            <person name="Wisecaver J.H."/>
        </authorList>
    </citation>
    <scope>NUCLEOTIDE SEQUENCE</scope>
    <source>
        <strain evidence="8">ECLA1</strain>
    </source>
</reference>
<evidence type="ECO:0000256" key="4">
    <source>
        <dbReference type="ARBA" id="ARBA00022692"/>
    </source>
</evidence>
<dbReference type="AlphaFoldDB" id="A0AAE0ZUU0"/>
<evidence type="ECO:0000256" key="5">
    <source>
        <dbReference type="ARBA" id="ARBA00022989"/>
    </source>
</evidence>
<dbReference type="PROSITE" id="PS01271">
    <property type="entry name" value="NA_SULFATE"/>
    <property type="match status" value="1"/>
</dbReference>
<feature type="transmembrane region" description="Helical" evidence="7">
    <location>
        <begin position="696"/>
        <end position="720"/>
    </location>
</feature>
<organism evidence="8 9">
    <name type="scientific">Elysia crispata</name>
    <name type="common">lettuce slug</name>
    <dbReference type="NCBI Taxonomy" id="231223"/>
    <lineage>
        <taxon>Eukaryota</taxon>
        <taxon>Metazoa</taxon>
        <taxon>Spiralia</taxon>
        <taxon>Lophotrochozoa</taxon>
        <taxon>Mollusca</taxon>
        <taxon>Gastropoda</taxon>
        <taxon>Heterobranchia</taxon>
        <taxon>Euthyneura</taxon>
        <taxon>Panpulmonata</taxon>
        <taxon>Sacoglossa</taxon>
        <taxon>Placobranchoidea</taxon>
        <taxon>Plakobranchidae</taxon>
        <taxon>Elysia</taxon>
    </lineage>
</organism>
<evidence type="ECO:0000256" key="7">
    <source>
        <dbReference type="SAM" id="Phobius"/>
    </source>
</evidence>
<keyword evidence="4 7" id="KW-0812">Transmembrane</keyword>